<gene>
    <name evidence="8" type="ORF">U27_02983</name>
</gene>
<dbReference type="CDD" id="cd13624">
    <property type="entry name" value="PBP2_Arg_Lys_His"/>
    <property type="match status" value="1"/>
</dbReference>
<accession>A0A081BUL6</accession>
<feature type="domain" description="Ionotropic glutamate receptor C-terminal" evidence="7">
    <location>
        <begin position="34"/>
        <end position="252"/>
    </location>
</feature>
<dbReference type="Gene3D" id="3.40.190.10">
    <property type="entry name" value="Periplasmic binding protein-like II"/>
    <property type="match status" value="2"/>
</dbReference>
<evidence type="ECO:0000313" key="8">
    <source>
        <dbReference type="EMBL" id="GAK56021.1"/>
    </source>
</evidence>
<dbReference type="GO" id="GO:0030313">
    <property type="term" value="C:cell envelope"/>
    <property type="evidence" value="ECO:0007669"/>
    <property type="project" value="UniProtKB-SubCell"/>
</dbReference>
<evidence type="ECO:0000256" key="3">
    <source>
        <dbReference type="ARBA" id="ARBA00022729"/>
    </source>
</evidence>
<evidence type="ECO:0000256" key="5">
    <source>
        <dbReference type="SAM" id="SignalP"/>
    </source>
</evidence>
<dbReference type="GO" id="GO:0015276">
    <property type="term" value="F:ligand-gated monoatomic ion channel activity"/>
    <property type="evidence" value="ECO:0007669"/>
    <property type="project" value="InterPro"/>
</dbReference>
<dbReference type="InterPro" id="IPR001320">
    <property type="entry name" value="Iontro_rcpt_C"/>
</dbReference>
<evidence type="ECO:0000313" key="9">
    <source>
        <dbReference type="Proteomes" id="UP000030661"/>
    </source>
</evidence>
<name>A0A081BUL6_VECG1</name>
<dbReference type="HOGENOM" id="CLU_019602_18_2_0"/>
<dbReference type="GO" id="GO:0016020">
    <property type="term" value="C:membrane"/>
    <property type="evidence" value="ECO:0007669"/>
    <property type="project" value="InterPro"/>
</dbReference>
<comment type="similarity">
    <text evidence="2 4">Belongs to the bacterial solute-binding protein 3 family.</text>
</comment>
<protein>
    <submittedName>
        <fullName evidence="8">Extracellular solute-binding protein family 3</fullName>
    </submittedName>
</protein>
<evidence type="ECO:0000259" key="6">
    <source>
        <dbReference type="SMART" id="SM00062"/>
    </source>
</evidence>
<dbReference type="AlphaFoldDB" id="A0A081BUL6"/>
<comment type="subcellular location">
    <subcellularLocation>
        <location evidence="1">Cell envelope</location>
    </subcellularLocation>
</comment>
<dbReference type="STRING" id="1499967.U27_02983"/>
<evidence type="ECO:0000256" key="1">
    <source>
        <dbReference type="ARBA" id="ARBA00004196"/>
    </source>
</evidence>
<organism evidence="8">
    <name type="scientific">Vecturithrix granuli</name>
    <dbReference type="NCBI Taxonomy" id="1499967"/>
    <lineage>
        <taxon>Bacteria</taxon>
        <taxon>Candidatus Moduliflexota</taxon>
        <taxon>Candidatus Vecturitrichia</taxon>
        <taxon>Candidatus Vecturitrichales</taxon>
        <taxon>Candidatus Vecturitrichaceae</taxon>
        <taxon>Candidatus Vecturithrix</taxon>
    </lineage>
</organism>
<dbReference type="SUPFAM" id="SSF53850">
    <property type="entry name" value="Periplasmic binding protein-like II"/>
    <property type="match status" value="1"/>
</dbReference>
<feature type="signal peptide" evidence="5">
    <location>
        <begin position="1"/>
        <end position="22"/>
    </location>
</feature>
<dbReference type="eggNOG" id="COG0834">
    <property type="taxonomic scope" value="Bacteria"/>
</dbReference>
<evidence type="ECO:0000259" key="7">
    <source>
        <dbReference type="SMART" id="SM00079"/>
    </source>
</evidence>
<dbReference type="EMBL" id="DF820464">
    <property type="protein sequence ID" value="GAK56021.1"/>
    <property type="molecule type" value="Genomic_DNA"/>
</dbReference>
<dbReference type="PROSITE" id="PS01039">
    <property type="entry name" value="SBP_BACTERIAL_3"/>
    <property type="match status" value="1"/>
</dbReference>
<dbReference type="SMART" id="SM00062">
    <property type="entry name" value="PBPb"/>
    <property type="match status" value="1"/>
</dbReference>
<evidence type="ECO:0000256" key="4">
    <source>
        <dbReference type="RuleBase" id="RU003744"/>
    </source>
</evidence>
<feature type="chain" id="PRO_5001755314" evidence="5">
    <location>
        <begin position="23"/>
        <end position="253"/>
    </location>
</feature>
<sequence length="253" mass="27759">MLKKVTTLVLVVILLLTGTVMAATTFEKIKNTGKLKVALNATFPPFEFFDNDKKDYMGFDIDVAKAIAEAMGVEAEIINTAWDGIIPGLLSKQYDIIISAMTITEERAKKVKFSDPYYYAGQIIVVREDQTGIEKPEDLNGKKVGVQIGTTGDFAVSEIEGVEVIRYDSIDLAIVALQNKNIDAVVSDAPTMAAYVKEKEGIKLTGDIFTAEEYGMAMRLEDTDLHEAVNAALAKLKESGKLQEFMDIWTGGK</sequence>
<dbReference type="PANTHER" id="PTHR35936">
    <property type="entry name" value="MEMBRANE-BOUND LYTIC MUREIN TRANSGLYCOSYLASE F"/>
    <property type="match status" value="1"/>
</dbReference>
<dbReference type="SMART" id="SM00079">
    <property type="entry name" value="PBPe"/>
    <property type="match status" value="1"/>
</dbReference>
<dbReference type="Proteomes" id="UP000030661">
    <property type="component" value="Unassembled WGS sequence"/>
</dbReference>
<dbReference type="InterPro" id="IPR001638">
    <property type="entry name" value="Solute-binding_3/MltF_N"/>
</dbReference>
<feature type="domain" description="Solute-binding protein family 3/N-terminal" evidence="6">
    <location>
        <begin position="34"/>
        <end position="253"/>
    </location>
</feature>
<dbReference type="PANTHER" id="PTHR35936:SF17">
    <property type="entry name" value="ARGININE-BINDING EXTRACELLULAR PROTEIN ARTP"/>
    <property type="match status" value="1"/>
</dbReference>
<reference evidence="8" key="1">
    <citation type="journal article" date="2015" name="PeerJ">
        <title>First genomic representation of candidate bacterial phylum KSB3 points to enhanced environmental sensing as a trigger of wastewater bulking.</title>
        <authorList>
            <person name="Sekiguchi Y."/>
            <person name="Ohashi A."/>
            <person name="Parks D.H."/>
            <person name="Yamauchi T."/>
            <person name="Tyson G.W."/>
            <person name="Hugenholtz P."/>
        </authorList>
    </citation>
    <scope>NUCLEOTIDE SEQUENCE [LARGE SCALE GENOMIC DNA]</scope>
</reference>
<dbReference type="InterPro" id="IPR018313">
    <property type="entry name" value="SBP_3_CS"/>
</dbReference>
<keyword evidence="9" id="KW-1185">Reference proteome</keyword>
<dbReference type="Pfam" id="PF00497">
    <property type="entry name" value="SBP_bac_3"/>
    <property type="match status" value="1"/>
</dbReference>
<evidence type="ECO:0000256" key="2">
    <source>
        <dbReference type="ARBA" id="ARBA00010333"/>
    </source>
</evidence>
<keyword evidence="3 5" id="KW-0732">Signal</keyword>
<proteinExistence type="inferred from homology"/>